<sequence length="446" mass="49838">MSSRNSVLWKEGLFVKPQHFQQMAHAAESALHQRVSSLNDAFYGFSELELNAEYLSFGKVAIIRARGVMPDGTVFDIPGDMPPPAPLEIPQGVSNKAVYLALPLHAPGAPEVRWPDSEGVDGRFIAKGVPVMDNHGGSGDSMILDVAIPNLQIKLQGDDNSAYSCLALTKVMDRRPDGSLLLDPRFYPTCISIKAAPALLGFLEEASQLIRERARNLAARICSPGQSGIADVTDFALLQVLNRLHPYFHHLARRRNVHPEQLHIALGQACGELVTFTDDGRLPLDYPAYQHDDLAESYHMLEETLRRSLSTILQPKAVSLPIEEQQYGVLTATLHERRLLEAATFILAVRADLPGEELRRKFQQQGKVTSIEQLHQFVHLQMPGLALIPQLVTPRHLPHHTGFVYFELDRQHESWEQQLKNASGFGFHIAGEFPNLEMQFWAIRPD</sequence>
<evidence type="ECO:0000313" key="1">
    <source>
        <dbReference type="EMBL" id="MBA6096219.1"/>
    </source>
</evidence>
<name>A0A7W2KD29_9PSED</name>
<comment type="caution">
    <text evidence="1">The sequence shown here is derived from an EMBL/GenBank/DDBJ whole genome shotgun (WGS) entry which is preliminary data.</text>
</comment>
<dbReference type="PANTHER" id="PTHR35566">
    <property type="entry name" value="BLR3599 PROTEIN"/>
    <property type="match status" value="1"/>
</dbReference>
<dbReference type="Pfam" id="PF05936">
    <property type="entry name" value="T6SS_VasE"/>
    <property type="match status" value="1"/>
</dbReference>
<dbReference type="Proteomes" id="UP000545074">
    <property type="component" value="Unassembled WGS sequence"/>
</dbReference>
<proteinExistence type="predicted"/>
<dbReference type="RefSeq" id="WP_182388878.1">
    <property type="nucleotide sequence ID" value="NZ_JACGCX010000002.1"/>
</dbReference>
<protein>
    <submittedName>
        <fullName evidence="1">Type VI secretion system baseplate subunit TssK</fullName>
    </submittedName>
</protein>
<dbReference type="EMBL" id="JACGCX010000002">
    <property type="protein sequence ID" value="MBA6096219.1"/>
    <property type="molecule type" value="Genomic_DNA"/>
</dbReference>
<accession>A0A7W2KD29</accession>
<dbReference type="PANTHER" id="PTHR35566:SF1">
    <property type="entry name" value="TYPE VI SECRETION SYSTEM BASEPLATE COMPONENT TSSK1"/>
    <property type="match status" value="1"/>
</dbReference>
<reference evidence="1 2" key="1">
    <citation type="submission" date="2020-07" db="EMBL/GenBank/DDBJ databases">
        <title>Diversity of carbapenemase encoding genes among Pseudomonas putida group clinical isolates in a tertiary Brazilian hospital.</title>
        <authorList>
            <person name="Alberto-Lei F."/>
            <person name="Nodari C.S."/>
            <person name="Streling A.P."/>
            <person name="Paulino J.T."/>
            <person name="Bessa-Neto F.O."/>
            <person name="Cayo R."/>
            <person name="Gales A.C."/>
        </authorList>
    </citation>
    <scope>NUCLEOTIDE SEQUENCE [LARGE SCALE GENOMIC DNA]</scope>
    <source>
        <strain evidence="1 2">12815</strain>
    </source>
</reference>
<dbReference type="AlphaFoldDB" id="A0A7W2KD29"/>
<dbReference type="NCBIfam" id="TIGR03353">
    <property type="entry name" value="VI_chp_4"/>
    <property type="match status" value="1"/>
</dbReference>
<evidence type="ECO:0000313" key="2">
    <source>
        <dbReference type="Proteomes" id="UP000545074"/>
    </source>
</evidence>
<gene>
    <name evidence="1" type="primary">tssK</name>
    <name evidence="1" type="ORF">H4C80_03545</name>
</gene>
<organism evidence="1 2">
    <name type="scientific">Pseudomonas juntendi</name>
    <dbReference type="NCBI Taxonomy" id="2666183"/>
    <lineage>
        <taxon>Bacteria</taxon>
        <taxon>Pseudomonadati</taxon>
        <taxon>Pseudomonadota</taxon>
        <taxon>Gammaproteobacteria</taxon>
        <taxon>Pseudomonadales</taxon>
        <taxon>Pseudomonadaceae</taxon>
        <taxon>Pseudomonas</taxon>
    </lineage>
</organism>
<dbReference type="InterPro" id="IPR010263">
    <property type="entry name" value="T6SS_TssK"/>
</dbReference>